<feature type="region of interest" description="Disordered" evidence="7">
    <location>
        <begin position="620"/>
        <end position="643"/>
    </location>
</feature>
<feature type="compositionally biased region" description="Pro residues" evidence="7">
    <location>
        <begin position="833"/>
        <end position="842"/>
    </location>
</feature>
<reference evidence="9 10" key="1">
    <citation type="submission" date="2023-08" db="EMBL/GenBank/DDBJ databases">
        <authorList>
            <person name="Girao M."/>
            <person name="Carvalho M.F."/>
        </authorList>
    </citation>
    <scope>NUCLEOTIDE SEQUENCE [LARGE SCALE GENOMIC DNA]</scope>
    <source>
        <strain evidence="9 10">CT-R113</strain>
    </source>
</reference>
<organism evidence="9 10">
    <name type="scientific">Nocardiopsis codii</name>
    <dbReference type="NCBI Taxonomy" id="3065942"/>
    <lineage>
        <taxon>Bacteria</taxon>
        <taxon>Bacillati</taxon>
        <taxon>Actinomycetota</taxon>
        <taxon>Actinomycetes</taxon>
        <taxon>Streptosporangiales</taxon>
        <taxon>Nocardiopsidaceae</taxon>
        <taxon>Nocardiopsis</taxon>
    </lineage>
</organism>
<dbReference type="PANTHER" id="PTHR43289:SF6">
    <property type="entry name" value="SERINE_THREONINE-PROTEIN KINASE NEKL-3"/>
    <property type="match status" value="1"/>
</dbReference>
<feature type="compositionally biased region" description="Pro residues" evidence="7">
    <location>
        <begin position="551"/>
        <end position="560"/>
    </location>
</feature>
<dbReference type="InterPro" id="IPR011009">
    <property type="entry name" value="Kinase-like_dom_sf"/>
</dbReference>
<dbReference type="InterPro" id="IPR013783">
    <property type="entry name" value="Ig-like_fold"/>
</dbReference>
<name>A0ABU7KA76_9ACTN</name>
<accession>A0ABU7KA76</accession>
<evidence type="ECO:0000256" key="4">
    <source>
        <dbReference type="ARBA" id="ARBA00022741"/>
    </source>
</evidence>
<keyword evidence="2" id="KW-0723">Serine/threonine-protein kinase</keyword>
<keyword evidence="10" id="KW-1185">Reference proteome</keyword>
<dbReference type="Gene3D" id="2.60.40.10">
    <property type="entry name" value="Immunoglobulins"/>
    <property type="match status" value="1"/>
</dbReference>
<dbReference type="SUPFAM" id="SSF56112">
    <property type="entry name" value="Protein kinase-like (PK-like)"/>
    <property type="match status" value="1"/>
</dbReference>
<dbReference type="InterPro" id="IPR000719">
    <property type="entry name" value="Prot_kinase_dom"/>
</dbReference>
<dbReference type="Gene3D" id="1.10.510.10">
    <property type="entry name" value="Transferase(Phosphotransferase) domain 1"/>
    <property type="match status" value="1"/>
</dbReference>
<evidence type="ECO:0000256" key="1">
    <source>
        <dbReference type="ARBA" id="ARBA00012513"/>
    </source>
</evidence>
<feature type="compositionally biased region" description="Pro residues" evidence="7">
    <location>
        <begin position="524"/>
        <end position="537"/>
    </location>
</feature>
<dbReference type="SMART" id="SM00220">
    <property type="entry name" value="S_TKc"/>
    <property type="match status" value="1"/>
</dbReference>
<dbReference type="PROSITE" id="PS50011">
    <property type="entry name" value="PROTEIN_KINASE_DOM"/>
    <property type="match status" value="1"/>
</dbReference>
<dbReference type="EC" id="2.7.11.1" evidence="1"/>
<dbReference type="RefSeq" id="WP_330092910.1">
    <property type="nucleotide sequence ID" value="NZ_JAUZMY010000017.1"/>
</dbReference>
<feature type="compositionally biased region" description="Low complexity" evidence="7">
    <location>
        <begin position="696"/>
        <end position="715"/>
    </location>
</feature>
<keyword evidence="5 9" id="KW-0418">Kinase</keyword>
<dbReference type="GO" id="GO:0016301">
    <property type="term" value="F:kinase activity"/>
    <property type="evidence" value="ECO:0007669"/>
    <property type="project" value="UniProtKB-KW"/>
</dbReference>
<protein>
    <recommendedName>
        <fullName evidence="1">non-specific serine/threonine protein kinase</fullName>
        <ecNumber evidence="1">2.7.11.1</ecNumber>
    </recommendedName>
</protein>
<evidence type="ECO:0000256" key="2">
    <source>
        <dbReference type="ARBA" id="ARBA00022527"/>
    </source>
</evidence>
<evidence type="ECO:0000256" key="5">
    <source>
        <dbReference type="ARBA" id="ARBA00022777"/>
    </source>
</evidence>
<keyword evidence="3" id="KW-0808">Transferase</keyword>
<dbReference type="Proteomes" id="UP001356095">
    <property type="component" value="Unassembled WGS sequence"/>
</dbReference>
<feature type="compositionally biased region" description="Pro residues" evidence="7">
    <location>
        <begin position="406"/>
        <end position="419"/>
    </location>
</feature>
<evidence type="ECO:0000256" key="7">
    <source>
        <dbReference type="SAM" id="MobiDB-lite"/>
    </source>
</evidence>
<feature type="domain" description="Protein kinase" evidence="8">
    <location>
        <begin position="13"/>
        <end position="264"/>
    </location>
</feature>
<gene>
    <name evidence="9" type="ORF">Q8791_18130</name>
</gene>
<dbReference type="EMBL" id="JAUZMY010000017">
    <property type="protein sequence ID" value="MEE2039136.1"/>
    <property type="molecule type" value="Genomic_DNA"/>
</dbReference>
<evidence type="ECO:0000313" key="9">
    <source>
        <dbReference type="EMBL" id="MEE2039136.1"/>
    </source>
</evidence>
<keyword evidence="6" id="KW-0067">ATP-binding</keyword>
<keyword evidence="4" id="KW-0547">Nucleotide-binding</keyword>
<dbReference type="Pfam" id="PF00069">
    <property type="entry name" value="Pkinase"/>
    <property type="match status" value="1"/>
</dbReference>
<feature type="compositionally biased region" description="Pro residues" evidence="7">
    <location>
        <begin position="430"/>
        <end position="447"/>
    </location>
</feature>
<evidence type="ECO:0000256" key="3">
    <source>
        <dbReference type="ARBA" id="ARBA00022679"/>
    </source>
</evidence>
<proteinExistence type="predicted"/>
<feature type="compositionally biased region" description="Acidic residues" evidence="7">
    <location>
        <begin position="809"/>
        <end position="831"/>
    </location>
</feature>
<evidence type="ECO:0000313" key="10">
    <source>
        <dbReference type="Proteomes" id="UP001356095"/>
    </source>
</evidence>
<feature type="region of interest" description="Disordered" evidence="7">
    <location>
        <begin position="794"/>
        <end position="842"/>
    </location>
</feature>
<comment type="caution">
    <text evidence="9">The sequence shown here is derived from an EMBL/GenBank/DDBJ whole genome shotgun (WGS) entry which is preliminary data.</text>
</comment>
<evidence type="ECO:0000256" key="6">
    <source>
        <dbReference type="ARBA" id="ARBA00022840"/>
    </source>
</evidence>
<feature type="region of interest" description="Disordered" evidence="7">
    <location>
        <begin position="265"/>
        <end position="567"/>
    </location>
</feature>
<dbReference type="PANTHER" id="PTHR43289">
    <property type="entry name" value="MITOGEN-ACTIVATED PROTEIN KINASE KINASE KINASE 20-RELATED"/>
    <property type="match status" value="1"/>
</dbReference>
<sequence>MSGSENAPWAPGYDTSALLHQGRRARIIRATRSTSGADVVLKVLPEALGRAELNQLRDLAGVPGVVPLLDAGTTADGELFVVLPFYADGSFGDMLVRKGPAPVQEAAAVARSAAAALGSMHGRGLLHNDVCPGNILRAGRTPVLTGFGSVRRSGEALPPPAPGTEAFLHAAPEALRGEVRTPATDVYQLASTVWTMLAGHAPFSPTDGGPFDARAYAERALSEEPRPVPRPDVSRKLRGVLTRALSKLPEERFQTAAAFATAFEQARTARPSAPAPGSTGGQAPLSGAQPPMGGTSAPATGPQVPPPGPQAAPAAQWFPSGPQTSHAPAPTDPEAPVGGPEAPHTGQGLPQAPPTGPNAPAASTTGPRTSHPVPTGAQNPYSVPSGTWKPPAAPSGPQVPFGTHAPPAPSGPQVPPVVPQTPQAHVPSGPQAPGPHMPSGPQVPPGVPQTTYSPHAPSGPQVPLGPHMPSGPQVPLGPHTPSGPQIPPGVPRTTHTPSGPQAPPETSWFPGGPPAPHAAAAPPETGPQAPPVGPPPTTGLLGVPRDGVHPPGGPQAPPQDLPAGPERRERLRRPTGLEGSRLPALDAGGTAEIMMAKMRGEEISPLRAWSRLEGWSGTAESSFLPVDEGPAEKDEVPEWSPVPDGHQNQARWRRHLHIGVTVCGILLATSVSGVFAATGPEEPVVTAAAEEPEPEAPAADGPAGETVAPEAPPEVSAPSQVLLSDNYGSVELNWTDNSGGTASFFVLGGPRDHPPATLARTGPGVVSAQVVTANTAVEYCFTVVAVDGASAPADEVCTTRAADQAEADRLEEEEEERQREEEEEREAEEADPSPSPSPDAAE</sequence>
<evidence type="ECO:0000259" key="8">
    <source>
        <dbReference type="PROSITE" id="PS50011"/>
    </source>
</evidence>
<feature type="compositionally biased region" description="Polar residues" evidence="7">
    <location>
        <begin position="376"/>
        <end position="385"/>
    </location>
</feature>
<feature type="region of interest" description="Disordered" evidence="7">
    <location>
        <begin position="686"/>
        <end position="715"/>
    </location>
</feature>